<evidence type="ECO:0000313" key="2">
    <source>
        <dbReference type="Proteomes" id="UP000054485"/>
    </source>
</evidence>
<dbReference type="HOGENOM" id="CLU_649204_0_0_1"/>
<dbReference type="Proteomes" id="UP000054485">
    <property type="component" value="Unassembled WGS sequence"/>
</dbReference>
<dbReference type="OrthoDB" id="2686157at2759"/>
<name>A0A0D0A8F7_9AGAM</name>
<organism evidence="1 2">
    <name type="scientific">Suillus luteus UH-Slu-Lm8-n1</name>
    <dbReference type="NCBI Taxonomy" id="930992"/>
    <lineage>
        <taxon>Eukaryota</taxon>
        <taxon>Fungi</taxon>
        <taxon>Dikarya</taxon>
        <taxon>Basidiomycota</taxon>
        <taxon>Agaricomycotina</taxon>
        <taxon>Agaricomycetes</taxon>
        <taxon>Agaricomycetidae</taxon>
        <taxon>Boletales</taxon>
        <taxon>Suillineae</taxon>
        <taxon>Suillaceae</taxon>
        <taxon>Suillus</taxon>
    </lineage>
</organism>
<gene>
    <name evidence="1" type="ORF">CY34DRAFT_91823</name>
</gene>
<dbReference type="AlphaFoldDB" id="A0A0D0A8F7"/>
<accession>A0A0D0A8F7</accession>
<reference evidence="2" key="2">
    <citation type="submission" date="2015-01" db="EMBL/GenBank/DDBJ databases">
        <title>Evolutionary Origins and Diversification of the Mycorrhizal Mutualists.</title>
        <authorList>
            <consortium name="DOE Joint Genome Institute"/>
            <consortium name="Mycorrhizal Genomics Consortium"/>
            <person name="Kohler A."/>
            <person name="Kuo A."/>
            <person name="Nagy L.G."/>
            <person name="Floudas D."/>
            <person name="Copeland A."/>
            <person name="Barry K.W."/>
            <person name="Cichocki N."/>
            <person name="Veneault-Fourrey C."/>
            <person name="LaButti K."/>
            <person name="Lindquist E.A."/>
            <person name="Lipzen A."/>
            <person name="Lundell T."/>
            <person name="Morin E."/>
            <person name="Murat C."/>
            <person name="Riley R."/>
            <person name="Ohm R."/>
            <person name="Sun H."/>
            <person name="Tunlid A."/>
            <person name="Henrissat B."/>
            <person name="Grigoriev I.V."/>
            <person name="Hibbett D.S."/>
            <person name="Martin F."/>
        </authorList>
    </citation>
    <scope>NUCLEOTIDE SEQUENCE [LARGE SCALE GENOMIC DNA]</scope>
    <source>
        <strain evidence="2">UH-Slu-Lm8-n1</strain>
    </source>
</reference>
<sequence>MSVALALTAQAACSHWPFANELVLMIFQYLPVTDLRSITQVSCLSRDLAAPLYLHSVGLHVGQTWLRVNAQNCLALLLYTRMTSFCAPRFLRCDLLGTGNHDLTALKIFLQSLKGAQDKHISSVICFDAPPGVDLASLFQLVKDLGCSSFRYSSTEADHPCTVVPAPSDPGAVCSLRRLSVDSPTFFSPCVASLTLATLRDSQITDLSLTHTGLSAIQWAALLRNVHLPLLRMLTVDIECPPDVLAEFLIRHQNVDHLWIHPGSTLSPKLQDYSSQKVSRQRLQPIPNPCLLHLNVLGGPPWYLVSLLATIHSAPSIPKLSLRFEEDFTSNYFSAVLDVARHFASIQELQLSFFDASHTASHFEVPCDEVRTVALKQLTISVHGSDPDVLLVSSLDGHTHISTHPRVVQLPSLARSLPKAGKR</sequence>
<reference evidence="1 2" key="1">
    <citation type="submission" date="2014-04" db="EMBL/GenBank/DDBJ databases">
        <authorList>
            <consortium name="DOE Joint Genome Institute"/>
            <person name="Kuo A."/>
            <person name="Ruytinx J."/>
            <person name="Rineau F."/>
            <person name="Colpaert J."/>
            <person name="Kohler A."/>
            <person name="Nagy L.G."/>
            <person name="Floudas D."/>
            <person name="Copeland A."/>
            <person name="Barry K.W."/>
            <person name="Cichocki N."/>
            <person name="Veneault-Fourrey C."/>
            <person name="LaButti K."/>
            <person name="Lindquist E.A."/>
            <person name="Lipzen A."/>
            <person name="Lundell T."/>
            <person name="Morin E."/>
            <person name="Murat C."/>
            <person name="Sun H."/>
            <person name="Tunlid A."/>
            <person name="Henrissat B."/>
            <person name="Grigoriev I.V."/>
            <person name="Hibbett D.S."/>
            <person name="Martin F."/>
            <person name="Nordberg H.P."/>
            <person name="Cantor M.N."/>
            <person name="Hua S.X."/>
        </authorList>
    </citation>
    <scope>NUCLEOTIDE SEQUENCE [LARGE SCALE GENOMIC DNA]</scope>
    <source>
        <strain evidence="1 2">UH-Slu-Lm8-n1</strain>
    </source>
</reference>
<dbReference type="InParanoid" id="A0A0D0A8F7"/>
<evidence type="ECO:0000313" key="1">
    <source>
        <dbReference type="EMBL" id="KIK37936.1"/>
    </source>
</evidence>
<dbReference type="EMBL" id="KN835420">
    <property type="protein sequence ID" value="KIK37936.1"/>
    <property type="molecule type" value="Genomic_DNA"/>
</dbReference>
<protein>
    <submittedName>
        <fullName evidence="1">Unplaced genomic scaffold CY34scaffold_289, whole genome shotgun sequence</fullName>
    </submittedName>
</protein>
<keyword evidence="2" id="KW-1185">Reference proteome</keyword>
<proteinExistence type="predicted"/>